<evidence type="ECO:0000313" key="6">
    <source>
        <dbReference type="Proteomes" id="UP000284842"/>
    </source>
</evidence>
<feature type="repeat" description="ANK" evidence="3">
    <location>
        <begin position="132"/>
        <end position="153"/>
    </location>
</feature>
<dbReference type="SUPFAM" id="SSF48403">
    <property type="entry name" value="Ankyrin repeat"/>
    <property type="match status" value="1"/>
</dbReference>
<evidence type="ECO:0000256" key="4">
    <source>
        <dbReference type="SAM" id="Coils"/>
    </source>
</evidence>
<dbReference type="Proteomes" id="UP000284842">
    <property type="component" value="Unassembled WGS sequence"/>
</dbReference>
<dbReference type="STRING" id="181874.A0A409YSM7"/>
<dbReference type="PANTHER" id="PTHR24198">
    <property type="entry name" value="ANKYRIN REPEAT AND PROTEIN KINASE DOMAIN-CONTAINING PROTEIN"/>
    <property type="match status" value="1"/>
</dbReference>
<dbReference type="PROSITE" id="PS50088">
    <property type="entry name" value="ANK_REPEAT"/>
    <property type="match status" value="2"/>
</dbReference>
<dbReference type="PANTHER" id="PTHR24198:SF165">
    <property type="entry name" value="ANKYRIN REPEAT-CONTAINING PROTEIN-RELATED"/>
    <property type="match status" value="1"/>
</dbReference>
<comment type="caution">
    <text evidence="5">The sequence shown here is derived from an EMBL/GenBank/DDBJ whole genome shotgun (WGS) entry which is preliminary data.</text>
</comment>
<evidence type="ECO:0000256" key="2">
    <source>
        <dbReference type="ARBA" id="ARBA00023043"/>
    </source>
</evidence>
<evidence type="ECO:0000256" key="1">
    <source>
        <dbReference type="ARBA" id="ARBA00022737"/>
    </source>
</evidence>
<evidence type="ECO:0000313" key="5">
    <source>
        <dbReference type="EMBL" id="PPR05968.1"/>
    </source>
</evidence>
<dbReference type="AlphaFoldDB" id="A0A409YSM7"/>
<sequence>MTSALKLLENYGLHKAALYGDEEGVRRALDDGADVNALDSAGRTSVMCAVAGENWQNIDACDASHMSQKRLNVLKMLLGHADISLFTLNAPQSSMNGVIPLGMAAWLNLPQAVRVLLEESAGAVSVDGMDGHGATALMYAARDGSLEVVKLLVGASLKSPVSLTLSTKNHHSSPMALGQISETVITVLQFNLHSRILRSSGSVKAFYDVTGGARAITRLASDSEQLVDLACASMPFSDDLQPPPLSIFTPEAISRLTTTLISSIRSSEVSFIQSLLFSPSVHASSPPALYPMSVPVLVNIPDSKGWSPIHHCVSVDHPSIDILDALYLAGADVALFTIHEQQTPLHLIARFARSSSNSPDHIHSLHDFILHLIHDLRAPLSALDKDDETCLHIAAEHGHSLDLLMLLLDCDTSGTVREIKNSRGLTALEVAKSEFRAAFGADNRPSSALSTYTIRPTGSFASLASLAELHSFYSGVQNDSLSLYTSANIDIDSVVQNLLTSLRSSSPSIKHSNTLAHVQYLENCIQDTREQCHSIVQHFRGRIEEASKAVEDLQKNAEKIHSICNAIAIASKGRLVLRGITPILPKRRYRDSEDSQLTVASINDSELLSGALQSPRSVDTENYLVSVGTQTALMDLYGVHGTISRSDPAWIDHFLRSPEPTPCRTYFEGLWDVEQELLLLQQQTTSLHSSETSSKAVTRLKQLIKKKARLEEKIRELDLEPKPEKKESVFGSAKAWFKRMMVPVPAASQKLEIVYDLDPEHCGVGHEVKTAKPSTLHCDDAIDASITTALRTSQIVLDQAERDLQSINECLAAAEQFIDLANHSISRTHRVVRRAIKKREAMINDLHSTALKVADAISRGELSPGLLGYSSAITTRASFASISTIYSVASSVGSVAATLTENDDEDTRIIRRLLLRKIEAQTSGAWDEVDKVVGWLPIVKEAVRGVKRRAYL</sequence>
<dbReference type="SMART" id="SM00248">
    <property type="entry name" value="ANK"/>
    <property type="match status" value="7"/>
</dbReference>
<keyword evidence="6" id="KW-1185">Reference proteome</keyword>
<dbReference type="InParanoid" id="A0A409YSM7"/>
<accession>A0A409YSM7</accession>
<feature type="coiled-coil region" evidence="4">
    <location>
        <begin position="693"/>
        <end position="720"/>
    </location>
</feature>
<dbReference type="Gene3D" id="1.25.40.20">
    <property type="entry name" value="Ankyrin repeat-containing domain"/>
    <property type="match status" value="2"/>
</dbReference>
<keyword evidence="4" id="KW-0175">Coiled coil</keyword>
<dbReference type="InterPro" id="IPR036770">
    <property type="entry name" value="Ankyrin_rpt-contain_sf"/>
</dbReference>
<name>A0A409YSM7_9AGAR</name>
<feature type="repeat" description="ANK" evidence="3">
    <location>
        <begin position="13"/>
        <end position="40"/>
    </location>
</feature>
<keyword evidence="1" id="KW-0677">Repeat</keyword>
<dbReference type="EMBL" id="NHTK01000723">
    <property type="protein sequence ID" value="PPR05968.1"/>
    <property type="molecule type" value="Genomic_DNA"/>
</dbReference>
<gene>
    <name evidence="5" type="ORF">CVT24_004632</name>
</gene>
<proteinExistence type="predicted"/>
<dbReference type="InterPro" id="IPR002110">
    <property type="entry name" value="Ankyrin_rpt"/>
</dbReference>
<dbReference type="Pfam" id="PF12796">
    <property type="entry name" value="Ank_2"/>
    <property type="match status" value="1"/>
</dbReference>
<dbReference type="OrthoDB" id="539213at2759"/>
<keyword evidence="2 3" id="KW-0040">ANK repeat</keyword>
<evidence type="ECO:0000256" key="3">
    <source>
        <dbReference type="PROSITE-ProRule" id="PRU00023"/>
    </source>
</evidence>
<reference evidence="5 6" key="1">
    <citation type="journal article" date="2018" name="Evol. Lett.">
        <title>Horizontal gene cluster transfer increased hallucinogenic mushroom diversity.</title>
        <authorList>
            <person name="Reynolds H.T."/>
            <person name="Vijayakumar V."/>
            <person name="Gluck-Thaler E."/>
            <person name="Korotkin H.B."/>
            <person name="Matheny P.B."/>
            <person name="Slot J.C."/>
        </authorList>
    </citation>
    <scope>NUCLEOTIDE SEQUENCE [LARGE SCALE GENOMIC DNA]</scope>
    <source>
        <strain evidence="5 6">2629</strain>
    </source>
</reference>
<dbReference type="Pfam" id="PF00023">
    <property type="entry name" value="Ank"/>
    <property type="match status" value="1"/>
</dbReference>
<organism evidence="5 6">
    <name type="scientific">Panaeolus cyanescens</name>
    <dbReference type="NCBI Taxonomy" id="181874"/>
    <lineage>
        <taxon>Eukaryota</taxon>
        <taxon>Fungi</taxon>
        <taxon>Dikarya</taxon>
        <taxon>Basidiomycota</taxon>
        <taxon>Agaricomycotina</taxon>
        <taxon>Agaricomycetes</taxon>
        <taxon>Agaricomycetidae</taxon>
        <taxon>Agaricales</taxon>
        <taxon>Agaricineae</taxon>
        <taxon>Galeropsidaceae</taxon>
        <taxon>Panaeolus</taxon>
    </lineage>
</organism>
<dbReference type="Pfam" id="PF13637">
    <property type="entry name" value="Ank_4"/>
    <property type="match status" value="1"/>
</dbReference>
<feature type="coiled-coil region" evidence="4">
    <location>
        <begin position="536"/>
        <end position="563"/>
    </location>
</feature>
<dbReference type="PROSITE" id="PS50297">
    <property type="entry name" value="ANK_REP_REGION"/>
    <property type="match status" value="1"/>
</dbReference>
<protein>
    <submittedName>
        <fullName evidence="5">Uncharacterized protein</fullName>
    </submittedName>
</protein>